<comment type="caution">
    <text evidence="3">The sequence shown here is derived from an EMBL/GenBank/DDBJ whole genome shotgun (WGS) entry which is preliminary data.</text>
</comment>
<dbReference type="EMBL" id="ACJN02000001">
    <property type="protein sequence ID" value="EFI35286.1"/>
    <property type="molecule type" value="Genomic_DNA"/>
</dbReference>
<feature type="region of interest" description="Disordered" evidence="1">
    <location>
        <begin position="186"/>
        <end position="261"/>
    </location>
</feature>
<gene>
    <name evidence="3" type="ORF">Dthio_PD2700</name>
</gene>
<feature type="compositionally biased region" description="Basic and acidic residues" evidence="1">
    <location>
        <begin position="236"/>
        <end position="250"/>
    </location>
</feature>
<protein>
    <submittedName>
        <fullName evidence="3">Uncharacterized protein</fullName>
    </submittedName>
</protein>
<evidence type="ECO:0000256" key="2">
    <source>
        <dbReference type="SAM" id="Phobius"/>
    </source>
</evidence>
<evidence type="ECO:0000256" key="1">
    <source>
        <dbReference type="SAM" id="MobiDB-lite"/>
    </source>
</evidence>
<proteinExistence type="predicted"/>
<keyword evidence="4" id="KW-1185">Reference proteome</keyword>
<organism evidence="3 4">
    <name type="scientific">Desulfonatronospira thiodismutans ASO3-1</name>
    <dbReference type="NCBI Taxonomy" id="555779"/>
    <lineage>
        <taxon>Bacteria</taxon>
        <taxon>Pseudomonadati</taxon>
        <taxon>Thermodesulfobacteriota</taxon>
        <taxon>Desulfovibrionia</taxon>
        <taxon>Desulfovibrionales</taxon>
        <taxon>Desulfonatronovibrionaceae</taxon>
        <taxon>Desulfonatronospira</taxon>
    </lineage>
</organism>
<keyword evidence="2" id="KW-0472">Membrane</keyword>
<name>D6SKS5_9BACT</name>
<keyword evidence="2" id="KW-0812">Transmembrane</keyword>
<sequence length="261" mass="29562">MKQKSYSGFKGPKLAIFLIFAGLAAVFLGLGFLDYRENKHQEVQIDFFPDEEAPDINMQELQDQFVPGQVGDPQDHQIIISNNLFSPERRPWARPVSEDPDDARRVQADPGAFRLHGIISRDDERMALIYNHDLPSPDTYSLVRAGQSITMEDNGLQTAYTLTDIHDDYVTIQSGGRIFHVHLFADRPTREDDPREEPEGPPDALEPLAPGTGLEHLMQRLEDDEVSPDPAPSPEDMERLVEEGRMHRIDTPLGPVYRPVR</sequence>
<evidence type="ECO:0000313" key="4">
    <source>
        <dbReference type="Proteomes" id="UP000005496"/>
    </source>
</evidence>
<dbReference type="AlphaFoldDB" id="D6SKS5"/>
<feature type="transmembrane region" description="Helical" evidence="2">
    <location>
        <begin position="12"/>
        <end position="33"/>
    </location>
</feature>
<accession>D6SKS5</accession>
<reference evidence="3" key="1">
    <citation type="submission" date="2010-05" db="EMBL/GenBank/DDBJ databases">
        <title>The draft genome of Desulfonatronospira thiodismutans ASO3-1.</title>
        <authorList>
            <consortium name="US DOE Joint Genome Institute (JGI-PGF)"/>
            <person name="Lucas S."/>
            <person name="Copeland A."/>
            <person name="Lapidus A."/>
            <person name="Cheng J.-F."/>
            <person name="Bruce D."/>
            <person name="Goodwin L."/>
            <person name="Pitluck S."/>
            <person name="Chertkov O."/>
            <person name="Brettin T."/>
            <person name="Detter J.C."/>
            <person name="Han C."/>
            <person name="Land M.L."/>
            <person name="Hauser L."/>
            <person name="Kyrpides N."/>
            <person name="Mikhailova N."/>
            <person name="Muyzer G."/>
            <person name="Woyke T."/>
        </authorList>
    </citation>
    <scope>NUCLEOTIDE SEQUENCE [LARGE SCALE GENOMIC DNA]</scope>
    <source>
        <strain evidence="3">ASO3-1</strain>
    </source>
</reference>
<dbReference type="Proteomes" id="UP000005496">
    <property type="component" value="Unassembled WGS sequence"/>
</dbReference>
<evidence type="ECO:0000313" key="3">
    <source>
        <dbReference type="EMBL" id="EFI35286.1"/>
    </source>
</evidence>
<keyword evidence="2" id="KW-1133">Transmembrane helix</keyword>